<dbReference type="SUPFAM" id="SSF48371">
    <property type="entry name" value="ARM repeat"/>
    <property type="match status" value="1"/>
</dbReference>
<keyword evidence="2" id="KW-1185">Reference proteome</keyword>
<dbReference type="InterPro" id="IPR016024">
    <property type="entry name" value="ARM-type_fold"/>
</dbReference>
<evidence type="ECO:0000313" key="1">
    <source>
        <dbReference type="EMBL" id="KAJ7722802.1"/>
    </source>
</evidence>
<reference evidence="1" key="1">
    <citation type="submission" date="2023-03" db="EMBL/GenBank/DDBJ databases">
        <title>Massive genome expansion in bonnet fungi (Mycena s.s.) driven by repeated elements and novel gene families across ecological guilds.</title>
        <authorList>
            <consortium name="Lawrence Berkeley National Laboratory"/>
            <person name="Harder C.B."/>
            <person name="Miyauchi S."/>
            <person name="Viragh M."/>
            <person name="Kuo A."/>
            <person name="Thoen E."/>
            <person name="Andreopoulos B."/>
            <person name="Lu D."/>
            <person name="Skrede I."/>
            <person name="Drula E."/>
            <person name="Henrissat B."/>
            <person name="Morin E."/>
            <person name="Kohler A."/>
            <person name="Barry K."/>
            <person name="LaButti K."/>
            <person name="Morin E."/>
            <person name="Salamov A."/>
            <person name="Lipzen A."/>
            <person name="Mereny Z."/>
            <person name="Hegedus B."/>
            <person name="Baldrian P."/>
            <person name="Stursova M."/>
            <person name="Weitz H."/>
            <person name="Taylor A."/>
            <person name="Grigoriev I.V."/>
            <person name="Nagy L.G."/>
            <person name="Martin F."/>
            <person name="Kauserud H."/>
        </authorList>
    </citation>
    <scope>NUCLEOTIDE SEQUENCE</scope>
    <source>
        <strain evidence="1">CBHHK182m</strain>
    </source>
</reference>
<dbReference type="InterPro" id="IPR011989">
    <property type="entry name" value="ARM-like"/>
</dbReference>
<evidence type="ECO:0008006" key="3">
    <source>
        <dbReference type="Google" id="ProtNLM"/>
    </source>
</evidence>
<organism evidence="1 2">
    <name type="scientific">Mycena metata</name>
    <dbReference type="NCBI Taxonomy" id="1033252"/>
    <lineage>
        <taxon>Eukaryota</taxon>
        <taxon>Fungi</taxon>
        <taxon>Dikarya</taxon>
        <taxon>Basidiomycota</taxon>
        <taxon>Agaricomycotina</taxon>
        <taxon>Agaricomycetes</taxon>
        <taxon>Agaricomycetidae</taxon>
        <taxon>Agaricales</taxon>
        <taxon>Marasmiineae</taxon>
        <taxon>Mycenaceae</taxon>
        <taxon>Mycena</taxon>
    </lineage>
</organism>
<protein>
    <recommendedName>
        <fullName evidence="3">ARM repeat-containing protein</fullName>
    </recommendedName>
</protein>
<dbReference type="AlphaFoldDB" id="A0AAD7HKM6"/>
<dbReference type="Proteomes" id="UP001215598">
    <property type="component" value="Unassembled WGS sequence"/>
</dbReference>
<proteinExistence type="predicted"/>
<evidence type="ECO:0000313" key="2">
    <source>
        <dbReference type="Proteomes" id="UP001215598"/>
    </source>
</evidence>
<sequence>MGSAIPHRMDTWWSDSKTLDTVAGPLVKWLYDRRAKGIIAANEGALLSMDTAEAFVNFLSFLMFKDTWPYTRVLIVDHLTFRIGERSEDAHKLVECGVLDRILQLLDDHCKDGAPVSVHDSATKCILKFLASSNSEVVLHACNMLGDMSMKRAVQELGIYQVVQAAPEKASHRDIHLQTAVVARKVFGCARSAEDAISEYGAGDRRKLRLMRMFLDNCLVLEAFPGNIPKAVGPDSLLSALRITKNLMENAASCKSLRKTFNELEIYKALVELLHHADSGVQSAAVEVLDFIAF</sequence>
<gene>
    <name evidence="1" type="ORF">B0H16DRAFT_1788448</name>
</gene>
<dbReference type="EMBL" id="JARKIB010000216">
    <property type="protein sequence ID" value="KAJ7722802.1"/>
    <property type="molecule type" value="Genomic_DNA"/>
</dbReference>
<accession>A0AAD7HKM6</accession>
<name>A0AAD7HKM6_9AGAR</name>
<dbReference type="Gene3D" id="1.25.10.10">
    <property type="entry name" value="Leucine-rich Repeat Variant"/>
    <property type="match status" value="1"/>
</dbReference>
<comment type="caution">
    <text evidence="1">The sequence shown here is derived from an EMBL/GenBank/DDBJ whole genome shotgun (WGS) entry which is preliminary data.</text>
</comment>